<feature type="transmembrane region" description="Helical" evidence="6">
    <location>
        <begin position="347"/>
        <end position="364"/>
    </location>
</feature>
<dbReference type="Pfam" id="PF07690">
    <property type="entry name" value="MFS_1"/>
    <property type="match status" value="2"/>
</dbReference>
<dbReference type="InterPro" id="IPR020846">
    <property type="entry name" value="MFS_dom"/>
</dbReference>
<keyword evidence="5 6" id="KW-0472">Membrane</keyword>
<dbReference type="PANTHER" id="PTHR23504:SF15">
    <property type="entry name" value="MAJOR FACILITATOR SUPERFAMILY (MFS) PROFILE DOMAIN-CONTAINING PROTEIN"/>
    <property type="match status" value="1"/>
</dbReference>
<dbReference type="InterPro" id="IPR036259">
    <property type="entry name" value="MFS_trans_sf"/>
</dbReference>
<dbReference type="PROSITE" id="PS50850">
    <property type="entry name" value="MFS"/>
    <property type="match status" value="1"/>
</dbReference>
<keyword evidence="3 6" id="KW-0812">Transmembrane</keyword>
<keyword evidence="9" id="KW-1185">Reference proteome</keyword>
<evidence type="ECO:0000256" key="4">
    <source>
        <dbReference type="ARBA" id="ARBA00022989"/>
    </source>
</evidence>
<feature type="domain" description="Major facilitator superfamily (MFS) profile" evidence="7">
    <location>
        <begin position="33"/>
        <end position="472"/>
    </location>
</feature>
<protein>
    <submittedName>
        <fullName evidence="8">Major facilitator superfamily multidrug-resistance DHA1 sub-family</fullName>
    </submittedName>
</protein>
<dbReference type="SUPFAM" id="SSF103473">
    <property type="entry name" value="MFS general substrate transporter"/>
    <property type="match status" value="1"/>
</dbReference>
<evidence type="ECO:0000256" key="3">
    <source>
        <dbReference type="ARBA" id="ARBA00022692"/>
    </source>
</evidence>
<evidence type="ECO:0000256" key="1">
    <source>
        <dbReference type="ARBA" id="ARBA00004141"/>
    </source>
</evidence>
<keyword evidence="4 6" id="KW-1133">Transmembrane helix</keyword>
<dbReference type="InterPro" id="IPR001958">
    <property type="entry name" value="Tet-R_TetA/multi-R_MdtG-like"/>
</dbReference>
<evidence type="ECO:0000256" key="2">
    <source>
        <dbReference type="ARBA" id="ARBA00022448"/>
    </source>
</evidence>
<dbReference type="Proteomes" id="UP000815677">
    <property type="component" value="Unassembled WGS sequence"/>
</dbReference>
<feature type="transmembrane region" description="Helical" evidence="6">
    <location>
        <begin position="315"/>
        <end position="335"/>
    </location>
</feature>
<evidence type="ECO:0000313" key="8">
    <source>
        <dbReference type="EMBL" id="GAT52466.1"/>
    </source>
</evidence>
<feature type="transmembrane region" description="Helical" evidence="6">
    <location>
        <begin position="450"/>
        <end position="470"/>
    </location>
</feature>
<dbReference type="EMBL" id="DF847781">
    <property type="protein sequence ID" value="GAT52466.1"/>
    <property type="molecule type" value="Genomic_DNA"/>
</dbReference>
<dbReference type="PRINTS" id="PR01035">
    <property type="entry name" value="TCRTETA"/>
</dbReference>
<evidence type="ECO:0000256" key="5">
    <source>
        <dbReference type="ARBA" id="ARBA00023136"/>
    </source>
</evidence>
<feature type="transmembrane region" description="Helical" evidence="6">
    <location>
        <begin position="107"/>
        <end position="123"/>
    </location>
</feature>
<keyword evidence="2" id="KW-0813">Transport</keyword>
<feature type="transmembrane region" description="Helical" evidence="6">
    <location>
        <begin position="376"/>
        <end position="404"/>
    </location>
</feature>
<dbReference type="Gene3D" id="1.20.1250.20">
    <property type="entry name" value="MFS general substrate transporter like domains"/>
    <property type="match status" value="1"/>
</dbReference>
<evidence type="ECO:0000313" key="9">
    <source>
        <dbReference type="Proteomes" id="UP000815677"/>
    </source>
</evidence>
<name>A0ABQ0LRB4_MYCCL</name>
<organism evidence="8 9">
    <name type="scientific">Mycena chlorophos</name>
    <name type="common">Agaric fungus</name>
    <name type="synonym">Agaricus chlorophos</name>
    <dbReference type="NCBI Taxonomy" id="658473"/>
    <lineage>
        <taxon>Eukaryota</taxon>
        <taxon>Fungi</taxon>
        <taxon>Dikarya</taxon>
        <taxon>Basidiomycota</taxon>
        <taxon>Agaricomycotina</taxon>
        <taxon>Agaricomycetes</taxon>
        <taxon>Agaricomycetidae</taxon>
        <taxon>Agaricales</taxon>
        <taxon>Marasmiineae</taxon>
        <taxon>Mycenaceae</taxon>
        <taxon>Mycena</taxon>
    </lineage>
</organism>
<reference evidence="8" key="1">
    <citation type="submission" date="2014-09" db="EMBL/GenBank/DDBJ databases">
        <title>Genome sequence of the luminous mushroom Mycena chlorophos for searching fungal bioluminescence genes.</title>
        <authorList>
            <person name="Tanaka Y."/>
            <person name="Kasuga D."/>
            <person name="Oba Y."/>
            <person name="Hase S."/>
            <person name="Sato K."/>
            <person name="Oba Y."/>
            <person name="Sakakibara Y."/>
        </authorList>
    </citation>
    <scope>NUCLEOTIDE SEQUENCE</scope>
</reference>
<sequence>MSPSTESTETTESTPLLIQRIESDTRPKHTPLPMIQLSCIMFVQLCEPLVGQSIYPYINQLVGELDVTGGDEKKVGYYAGMEALFFLTEAASTLQWSRASDRVGRKPILLIGLFGAALSMLFFGLSRTFIGLVTSRCLCGLLNGNVGVMKSTLGDLTDRTNRADAMKFIPIVWATGVSVGPLIGGSLARPHDRFPNSEFFALELWLKFPYFLPCFVVAIVVLIAWLTVLLVFKESVPWKTQRSLQQSSQSGPNSPTLDSRQGPLPLGELLTRPVLLSVSNYVALGFISTSLGALIPLFLTMPINVGGLGLDPPKIGVILSVYGVTAGAVNLLFFARLVRTVGEKRTFLLGMCPMVFIWLLFPAMNLLARQSEGLGLGIYALIGLLLLLAAITDISYGAIFMFILASAPKSSRGSVNGLSQTSVSIARAIGPALATSLFSVSVQRNLLGGYFIYVAFFVVGCGAMCLAMRLPDEPWSDIE</sequence>
<evidence type="ECO:0000256" key="6">
    <source>
        <dbReference type="SAM" id="Phobius"/>
    </source>
</evidence>
<feature type="transmembrane region" description="Helical" evidence="6">
    <location>
        <begin position="208"/>
        <end position="232"/>
    </location>
</feature>
<dbReference type="InterPro" id="IPR011701">
    <property type="entry name" value="MFS"/>
</dbReference>
<gene>
    <name evidence="8" type="ORF">MCHLO_09515</name>
</gene>
<dbReference type="PANTHER" id="PTHR23504">
    <property type="entry name" value="MAJOR FACILITATOR SUPERFAMILY DOMAIN-CONTAINING PROTEIN 10"/>
    <property type="match status" value="1"/>
</dbReference>
<proteinExistence type="predicted"/>
<evidence type="ECO:0000259" key="7">
    <source>
        <dbReference type="PROSITE" id="PS50850"/>
    </source>
</evidence>
<feature type="transmembrane region" description="Helical" evidence="6">
    <location>
        <begin position="281"/>
        <end position="303"/>
    </location>
</feature>
<comment type="subcellular location">
    <subcellularLocation>
        <location evidence="1">Membrane</location>
        <topology evidence="1">Multi-pass membrane protein</topology>
    </subcellularLocation>
</comment>
<accession>A0ABQ0LRB4</accession>
<feature type="transmembrane region" description="Helical" evidence="6">
    <location>
        <begin position="168"/>
        <end position="188"/>
    </location>
</feature>